<proteinExistence type="predicted"/>
<comment type="caution">
    <text evidence="1">The sequence shown here is derived from an EMBL/GenBank/DDBJ whole genome shotgun (WGS) entry which is preliminary data.</text>
</comment>
<reference evidence="1 2" key="1">
    <citation type="submission" date="2020-08" db="EMBL/GenBank/DDBJ databases">
        <title>Genomic Encyclopedia of Type Strains, Phase IV (KMG-V): Genome sequencing to study the core and pangenomes of soil and plant-associated prokaryotes.</title>
        <authorList>
            <person name="Whitman W."/>
        </authorList>
    </citation>
    <scope>NUCLEOTIDE SEQUENCE [LARGE SCALE GENOMIC DNA]</scope>
    <source>
        <strain evidence="1 2">JPY162</strain>
    </source>
</reference>
<organism evidence="1 2">
    <name type="scientific">Paraburkholderia youngii</name>
    <dbReference type="NCBI Taxonomy" id="2782701"/>
    <lineage>
        <taxon>Bacteria</taxon>
        <taxon>Pseudomonadati</taxon>
        <taxon>Pseudomonadota</taxon>
        <taxon>Betaproteobacteria</taxon>
        <taxon>Burkholderiales</taxon>
        <taxon>Burkholderiaceae</taxon>
        <taxon>Paraburkholderia</taxon>
    </lineage>
</organism>
<evidence type="ECO:0000313" key="1">
    <source>
        <dbReference type="EMBL" id="MBB5401925.1"/>
    </source>
</evidence>
<dbReference type="Proteomes" id="UP000592820">
    <property type="component" value="Unassembled WGS sequence"/>
</dbReference>
<sequence length="33" mass="3690">MAYHGKFLVNNEHFSPLTIFGLGTFNAYSGNNQ</sequence>
<name>A0A7W8P4B7_9BURK</name>
<dbReference type="AlphaFoldDB" id="A0A7W8P4B7"/>
<dbReference type="EMBL" id="JACHDE010000006">
    <property type="protein sequence ID" value="MBB5401925.1"/>
    <property type="molecule type" value="Genomic_DNA"/>
</dbReference>
<evidence type="ECO:0000313" key="2">
    <source>
        <dbReference type="Proteomes" id="UP000592820"/>
    </source>
</evidence>
<protein>
    <submittedName>
        <fullName evidence="1">Uncharacterized protein</fullName>
    </submittedName>
</protein>
<accession>A0A7W8P4B7</accession>
<gene>
    <name evidence="1" type="ORF">HDG41_004008</name>
</gene>